<dbReference type="PANTHER" id="PTHR31579">
    <property type="entry name" value="OS03G0796600 PROTEIN"/>
    <property type="match status" value="1"/>
</dbReference>
<comment type="caution">
    <text evidence="1">The sequence shown here is derived from an EMBL/GenBank/DDBJ whole genome shotgun (WGS) entry which is preliminary data.</text>
</comment>
<reference evidence="1 2" key="1">
    <citation type="journal article" date="2020" name="IScience">
        <title>Genome Sequencing of the Endangered Kingdonia uniflora (Circaeasteraceae, Ranunculales) Reveals Potential Mechanisms of Evolutionary Specialization.</title>
        <authorList>
            <person name="Sun Y."/>
            <person name="Deng T."/>
            <person name="Zhang A."/>
            <person name="Moore M.J."/>
            <person name="Landis J.B."/>
            <person name="Lin N."/>
            <person name="Zhang H."/>
            <person name="Zhang X."/>
            <person name="Huang J."/>
            <person name="Zhang X."/>
            <person name="Sun H."/>
            <person name="Wang H."/>
        </authorList>
    </citation>
    <scope>NUCLEOTIDE SEQUENCE [LARGE SCALE GENOMIC DNA]</scope>
    <source>
        <strain evidence="1">TB1705</strain>
        <tissue evidence="1">Leaf</tissue>
    </source>
</reference>
<name>A0A7J7NIY2_9MAGN</name>
<gene>
    <name evidence="1" type="ORF">GIB67_026637</name>
</gene>
<dbReference type="Proteomes" id="UP000541444">
    <property type="component" value="Unassembled WGS sequence"/>
</dbReference>
<sequence>MSEVLSRILMGDSGDYRGIGIAQGEAENFPKKKGEAEMRASVADVFFGLFEEGDGSLESVSSGANSIDDEEEGCEDVESVAKRKSFWEAQHQLLNATLSRTSSLESKIRHTTKEALKEIRSAGEVCRCPRPVYGGCRKCLLRDMCTRIRNAGFDCAIYKSKWRSSPDIPSGEHAYLDVVDKVSSKKGEVVRVVIEVNFRAEFEIAKANEEYNGLVNRLPEVFVGKEERLKTLIKILCPAAKKCMKEKKMHMGPWRKQKYMQAKWFGTSARTMLGVPVQRVPSKPKASMLTFDLLEKLPTMQHFTAVAVV</sequence>
<dbReference type="OrthoDB" id="691424at2759"/>
<evidence type="ECO:0000313" key="1">
    <source>
        <dbReference type="EMBL" id="KAF6166858.1"/>
    </source>
</evidence>
<dbReference type="EMBL" id="JACGCM010000773">
    <property type="protein sequence ID" value="KAF6166858.1"/>
    <property type="molecule type" value="Genomic_DNA"/>
</dbReference>
<proteinExistence type="predicted"/>
<dbReference type="AlphaFoldDB" id="A0A7J7NIY2"/>
<organism evidence="1 2">
    <name type="scientific">Kingdonia uniflora</name>
    <dbReference type="NCBI Taxonomy" id="39325"/>
    <lineage>
        <taxon>Eukaryota</taxon>
        <taxon>Viridiplantae</taxon>
        <taxon>Streptophyta</taxon>
        <taxon>Embryophyta</taxon>
        <taxon>Tracheophyta</taxon>
        <taxon>Spermatophyta</taxon>
        <taxon>Magnoliopsida</taxon>
        <taxon>Ranunculales</taxon>
        <taxon>Circaeasteraceae</taxon>
        <taxon>Kingdonia</taxon>
    </lineage>
</organism>
<protein>
    <submittedName>
        <fullName evidence="1">Uncharacterized protein</fullName>
    </submittedName>
</protein>
<dbReference type="InterPro" id="IPR006502">
    <property type="entry name" value="PDDEXK-like"/>
</dbReference>
<accession>A0A7J7NIY2</accession>
<dbReference type="Pfam" id="PF04720">
    <property type="entry name" value="PDDEXK_6"/>
    <property type="match status" value="1"/>
</dbReference>
<dbReference type="PANTHER" id="PTHR31579:SF58">
    <property type="entry name" value="PLANT-SPECIFIC DOMAIN TIGR01615 FAMILY PROTEIN"/>
    <property type="match status" value="1"/>
</dbReference>
<keyword evidence="2" id="KW-1185">Reference proteome</keyword>
<dbReference type="NCBIfam" id="TIGR01615">
    <property type="entry name" value="A_thal_3542"/>
    <property type="match status" value="1"/>
</dbReference>
<evidence type="ECO:0000313" key="2">
    <source>
        <dbReference type="Proteomes" id="UP000541444"/>
    </source>
</evidence>